<evidence type="ECO:0000313" key="1">
    <source>
        <dbReference type="EMBL" id="NMP03732.1"/>
    </source>
</evidence>
<comment type="caution">
    <text evidence="1">The sequence shown here is derived from an EMBL/GenBank/DDBJ whole genome shotgun (WGS) entry which is preliminary data.</text>
</comment>
<dbReference type="AlphaFoldDB" id="A0AAP6Y2A1"/>
<accession>A0AAP6Y2A1</accession>
<dbReference type="RefSeq" id="WP_169044661.1">
    <property type="nucleotide sequence ID" value="NZ_JABBYB010000008.1"/>
</dbReference>
<name>A0AAP6Y2A1_9GAMM</name>
<dbReference type="Proteomes" id="UP000549590">
    <property type="component" value="Unassembled WGS sequence"/>
</dbReference>
<sequence>MIKIEDFSLAWRWISASHGDFSKDTLNKLIPLSEEQARALIATTPINFPVGAKRFDSTEGNELTRQWLKGLVHDSKKVTICWDQETALTLPWLVFCDHWDDFCYPSSNDINLYLESGELFLRWNHYEVFEFDSSAM</sequence>
<gene>
    <name evidence="1" type="ORF">HHE94_13580</name>
</gene>
<reference evidence="1 2" key="1">
    <citation type="submission" date="2020-04" db="EMBL/GenBank/DDBJ databases">
        <title>Genome sequencing and assembly of Pseudoalteromonas arctica.</title>
        <authorList>
            <person name="Cook G.M."/>
        </authorList>
    </citation>
    <scope>NUCLEOTIDE SEQUENCE [LARGE SCALE GENOMIC DNA]</scope>
    <source>
        <strain evidence="1 2">NEC-BIFX-2020_001</strain>
    </source>
</reference>
<organism evidence="1 2">
    <name type="scientific">Pseudoalteromonas arctica</name>
    <dbReference type="NCBI Taxonomy" id="394751"/>
    <lineage>
        <taxon>Bacteria</taxon>
        <taxon>Pseudomonadati</taxon>
        <taxon>Pseudomonadota</taxon>
        <taxon>Gammaproteobacteria</taxon>
        <taxon>Alteromonadales</taxon>
        <taxon>Pseudoalteromonadaceae</taxon>
        <taxon>Pseudoalteromonas</taxon>
    </lineage>
</organism>
<proteinExistence type="predicted"/>
<protein>
    <submittedName>
        <fullName evidence="1">Uncharacterized protein</fullName>
    </submittedName>
</protein>
<evidence type="ECO:0000313" key="2">
    <source>
        <dbReference type="Proteomes" id="UP000549590"/>
    </source>
</evidence>
<dbReference type="EMBL" id="JABBYB010000008">
    <property type="protein sequence ID" value="NMP03732.1"/>
    <property type="molecule type" value="Genomic_DNA"/>
</dbReference>